<evidence type="ECO:0000313" key="2">
    <source>
        <dbReference type="EMBL" id="WVO24454.1"/>
    </source>
</evidence>
<dbReference type="EMBL" id="CP143816">
    <property type="protein sequence ID" value="WVO24454.1"/>
    <property type="molecule type" value="Genomic_DNA"/>
</dbReference>
<sequence>MEIIKARKNTKTYAVNEALKLLDYGELEAERVGKMRQTGKAERGEPIEQEAKEGPVSASRLKIQKPMSRRIATRPTPRVMMANFQTV</sequence>
<gene>
    <name evidence="2" type="ORF">IAS62_005822</name>
</gene>
<name>A0ABZ2B208_9TREE</name>
<protein>
    <submittedName>
        <fullName evidence="2">Uncharacterized protein</fullName>
    </submittedName>
</protein>
<accession>A0ABZ2B208</accession>
<keyword evidence="3" id="KW-1185">Reference proteome</keyword>
<evidence type="ECO:0000313" key="3">
    <source>
        <dbReference type="Proteomes" id="UP001432216"/>
    </source>
</evidence>
<reference evidence="2 3" key="1">
    <citation type="submission" date="2024-01" db="EMBL/GenBank/DDBJ databases">
        <title>Comparative genomics of Cryptococcus and Kwoniella reveals pathogenesis evolution and contrasting modes of karyotype evolution via chromosome fusion or intercentromeric recombination.</title>
        <authorList>
            <person name="Coelho M.A."/>
            <person name="David-Palma M."/>
            <person name="Shea T."/>
            <person name="Bowers K."/>
            <person name="McGinley-Smith S."/>
            <person name="Mohammad A.W."/>
            <person name="Gnirke A."/>
            <person name="Yurkov A.M."/>
            <person name="Nowrousian M."/>
            <person name="Sun S."/>
            <person name="Cuomo C.A."/>
            <person name="Heitman J."/>
        </authorList>
    </citation>
    <scope>NUCLEOTIDE SEQUENCE [LARGE SCALE GENOMIC DNA]</scope>
    <source>
        <strain evidence="2 3">7685027</strain>
    </source>
</reference>
<organism evidence="2 3">
    <name type="scientific">Cryptococcus decagattii</name>
    <dbReference type="NCBI Taxonomy" id="1859122"/>
    <lineage>
        <taxon>Eukaryota</taxon>
        <taxon>Fungi</taxon>
        <taxon>Dikarya</taxon>
        <taxon>Basidiomycota</taxon>
        <taxon>Agaricomycotina</taxon>
        <taxon>Tremellomycetes</taxon>
        <taxon>Tremellales</taxon>
        <taxon>Cryptococcaceae</taxon>
        <taxon>Cryptococcus</taxon>
        <taxon>Cryptococcus gattii species complex</taxon>
    </lineage>
</organism>
<dbReference type="GeneID" id="89992591"/>
<feature type="compositionally biased region" description="Basic and acidic residues" evidence="1">
    <location>
        <begin position="35"/>
        <end position="53"/>
    </location>
</feature>
<dbReference type="RefSeq" id="XP_064723693.1">
    <property type="nucleotide sequence ID" value="XM_064867621.1"/>
</dbReference>
<evidence type="ECO:0000256" key="1">
    <source>
        <dbReference type="SAM" id="MobiDB-lite"/>
    </source>
</evidence>
<feature type="region of interest" description="Disordered" evidence="1">
    <location>
        <begin position="35"/>
        <end position="59"/>
    </location>
</feature>
<dbReference type="Proteomes" id="UP001432216">
    <property type="component" value="Chromosome 11"/>
</dbReference>
<proteinExistence type="predicted"/>